<accession>A0ACC3AA27</accession>
<keyword evidence="2" id="KW-1185">Reference proteome</keyword>
<reference evidence="1" key="1">
    <citation type="submission" date="2022-10" db="EMBL/GenBank/DDBJ databases">
        <title>Culturing micro-colonial fungi from biological soil crusts in the Mojave desert and describing Neophaeococcomyces mojavensis, and introducing the new genera and species Taxawa tesnikishii.</title>
        <authorList>
            <person name="Kurbessoian T."/>
            <person name="Stajich J.E."/>
        </authorList>
    </citation>
    <scope>NUCLEOTIDE SEQUENCE</scope>
    <source>
        <strain evidence="1">JES_112</strain>
    </source>
</reference>
<organism evidence="1 2">
    <name type="scientific">Neophaeococcomyces mojaviensis</name>
    <dbReference type="NCBI Taxonomy" id="3383035"/>
    <lineage>
        <taxon>Eukaryota</taxon>
        <taxon>Fungi</taxon>
        <taxon>Dikarya</taxon>
        <taxon>Ascomycota</taxon>
        <taxon>Pezizomycotina</taxon>
        <taxon>Eurotiomycetes</taxon>
        <taxon>Chaetothyriomycetidae</taxon>
        <taxon>Chaetothyriales</taxon>
        <taxon>Chaetothyriales incertae sedis</taxon>
        <taxon>Neophaeococcomyces</taxon>
    </lineage>
</organism>
<name>A0ACC3AA27_9EURO</name>
<proteinExistence type="predicted"/>
<gene>
    <name evidence="1" type="ORF">H2198_003940</name>
</gene>
<dbReference type="EMBL" id="JAPDRQ010000055">
    <property type="protein sequence ID" value="KAJ9658102.1"/>
    <property type="molecule type" value="Genomic_DNA"/>
</dbReference>
<sequence>MGSLGTTFTVWDGYYNVINGELKSTTQSRHGINPATKKSLPEVPVATQGDVDEAVSAAKSAFNTWSQVPWNERKKAILAWADAVEKNFDDFARLLTTEQGKPLVFAKAEVEAGLHWTRTLANIEIKEEVTKEDDEKQVVVRYTPLGVCVGIVPWNFPILLAMAKIAPSLVTGNPIIIKPSPFTPYGDLKLVELGQQFFPPGVLQVLSGDDNLGPWLTAHPGPDKISFTGSSFTGKKVMESASKTLKRVTLELGGKDPTIVCPDVDIATVAPKIVSLAFLNSGQICLAIKRIYIHESIYDQFLATMVEHTRTLKTGDGMEDGNYMGPIQNAMQYEKVKGFFADIEKENLKVAVGGVNEEKPGYFITPTILDRPADTARITVDEPFGPIVPAMSWKDEGEVIERANNTKYGLGASVWSSDVQTANRIARKLQAGTVWVNTHFELDPSAPFGGHKESGIGHEWGEGGLKSFCNVQTLFLKKV</sequence>
<comment type="caution">
    <text evidence="1">The sequence shown here is derived from an EMBL/GenBank/DDBJ whole genome shotgun (WGS) entry which is preliminary data.</text>
</comment>
<evidence type="ECO:0000313" key="2">
    <source>
        <dbReference type="Proteomes" id="UP001172386"/>
    </source>
</evidence>
<dbReference type="Proteomes" id="UP001172386">
    <property type="component" value="Unassembled WGS sequence"/>
</dbReference>
<protein>
    <submittedName>
        <fullName evidence="1">Uncharacterized protein</fullName>
    </submittedName>
</protein>
<evidence type="ECO:0000313" key="1">
    <source>
        <dbReference type="EMBL" id="KAJ9658102.1"/>
    </source>
</evidence>